<keyword evidence="2" id="KW-1185">Reference proteome</keyword>
<name>A0AA38LHK4_TAXCH</name>
<organism evidence="1 2">
    <name type="scientific">Taxus chinensis</name>
    <name type="common">Chinese yew</name>
    <name type="synonym">Taxus wallichiana var. chinensis</name>
    <dbReference type="NCBI Taxonomy" id="29808"/>
    <lineage>
        <taxon>Eukaryota</taxon>
        <taxon>Viridiplantae</taxon>
        <taxon>Streptophyta</taxon>
        <taxon>Embryophyta</taxon>
        <taxon>Tracheophyta</taxon>
        <taxon>Spermatophyta</taxon>
        <taxon>Pinopsida</taxon>
        <taxon>Pinidae</taxon>
        <taxon>Conifers II</taxon>
        <taxon>Cupressales</taxon>
        <taxon>Taxaceae</taxon>
        <taxon>Taxus</taxon>
    </lineage>
</organism>
<proteinExistence type="predicted"/>
<reference evidence="1 2" key="1">
    <citation type="journal article" date="2021" name="Nat. Plants">
        <title>The Taxus genome provides insights into paclitaxel biosynthesis.</title>
        <authorList>
            <person name="Xiong X."/>
            <person name="Gou J."/>
            <person name="Liao Q."/>
            <person name="Li Y."/>
            <person name="Zhou Q."/>
            <person name="Bi G."/>
            <person name="Li C."/>
            <person name="Du R."/>
            <person name="Wang X."/>
            <person name="Sun T."/>
            <person name="Guo L."/>
            <person name="Liang H."/>
            <person name="Lu P."/>
            <person name="Wu Y."/>
            <person name="Zhang Z."/>
            <person name="Ro D.K."/>
            <person name="Shang Y."/>
            <person name="Huang S."/>
            <person name="Yan J."/>
        </authorList>
    </citation>
    <scope>NUCLEOTIDE SEQUENCE [LARGE SCALE GENOMIC DNA]</scope>
    <source>
        <strain evidence="1">Ta-2019</strain>
    </source>
</reference>
<dbReference type="EMBL" id="JAHRHJ020000003">
    <property type="protein sequence ID" value="KAH9321187.1"/>
    <property type="molecule type" value="Genomic_DNA"/>
</dbReference>
<comment type="caution">
    <text evidence="1">The sequence shown here is derived from an EMBL/GenBank/DDBJ whole genome shotgun (WGS) entry which is preliminary data.</text>
</comment>
<sequence length="150" mass="16328">MVINIGGLWDRLIPIADERSCTLPSIYTDIVCTESFLGYDLAGCLSCNCLSPETNMVSHPEYSFRGSGVTNVDEEENCSKEQSKSCSIMKQYAKVSTNSESEKGHVRAVHVHKSENTVCRFGGEVKVPVSKLHLISPNDMIAFSSSSSSG</sequence>
<evidence type="ECO:0000313" key="2">
    <source>
        <dbReference type="Proteomes" id="UP000824469"/>
    </source>
</evidence>
<protein>
    <submittedName>
        <fullName evidence="1">Uncharacterized protein</fullName>
    </submittedName>
</protein>
<dbReference type="AlphaFoldDB" id="A0AA38LHK4"/>
<accession>A0AA38LHK4</accession>
<dbReference type="Proteomes" id="UP000824469">
    <property type="component" value="Unassembled WGS sequence"/>
</dbReference>
<gene>
    <name evidence="1" type="ORF">KI387_015826</name>
</gene>
<feature type="non-terminal residue" evidence="1">
    <location>
        <position position="150"/>
    </location>
</feature>
<evidence type="ECO:0000313" key="1">
    <source>
        <dbReference type="EMBL" id="KAH9321187.1"/>
    </source>
</evidence>